<protein>
    <submittedName>
        <fullName evidence="1">Uncharacterized protein</fullName>
    </submittedName>
</protein>
<name>A0A3P6FX82_BRAOL</name>
<sequence length="53" mass="5923">MDCRKLEMSKGPSVISKSGGVMCFNETTLKHIKSSKWLWHPRGSVMNQIVDGS</sequence>
<accession>A0A3P6FX82</accession>
<reference evidence="1" key="1">
    <citation type="submission" date="2018-11" db="EMBL/GenBank/DDBJ databases">
        <authorList>
            <consortium name="Genoscope - CEA"/>
            <person name="William W."/>
        </authorList>
    </citation>
    <scope>NUCLEOTIDE SEQUENCE</scope>
</reference>
<dbReference type="AlphaFoldDB" id="A0A3P6FX82"/>
<evidence type="ECO:0000313" key="1">
    <source>
        <dbReference type="EMBL" id="VDD51661.1"/>
    </source>
</evidence>
<gene>
    <name evidence="1" type="ORF">BOLC1T04050H</name>
</gene>
<proteinExistence type="predicted"/>
<organism evidence="1">
    <name type="scientific">Brassica oleracea</name>
    <name type="common">Wild cabbage</name>
    <dbReference type="NCBI Taxonomy" id="3712"/>
    <lineage>
        <taxon>Eukaryota</taxon>
        <taxon>Viridiplantae</taxon>
        <taxon>Streptophyta</taxon>
        <taxon>Embryophyta</taxon>
        <taxon>Tracheophyta</taxon>
        <taxon>Spermatophyta</taxon>
        <taxon>Magnoliopsida</taxon>
        <taxon>eudicotyledons</taxon>
        <taxon>Gunneridae</taxon>
        <taxon>Pentapetalae</taxon>
        <taxon>rosids</taxon>
        <taxon>malvids</taxon>
        <taxon>Brassicales</taxon>
        <taxon>Brassicaceae</taxon>
        <taxon>Brassiceae</taxon>
        <taxon>Brassica</taxon>
    </lineage>
</organism>
<dbReference type="EMBL" id="LR031878">
    <property type="protein sequence ID" value="VDD51661.1"/>
    <property type="molecule type" value="Genomic_DNA"/>
</dbReference>